<evidence type="ECO:0000256" key="4">
    <source>
        <dbReference type="ARBA" id="ARBA00022679"/>
    </source>
</evidence>
<proteinExistence type="predicted"/>
<dbReference type="PANTHER" id="PTHR11254:SF440">
    <property type="entry name" value="E3 UBIQUITIN-PROTEIN LIGASE NEDD-4"/>
    <property type="match status" value="1"/>
</dbReference>
<evidence type="ECO:0000256" key="7">
    <source>
        <dbReference type="PROSITE-ProRule" id="PRU00104"/>
    </source>
</evidence>
<evidence type="ECO:0000256" key="2">
    <source>
        <dbReference type="ARBA" id="ARBA00004906"/>
    </source>
</evidence>
<dbReference type="SMART" id="SM00119">
    <property type="entry name" value="HECTc"/>
    <property type="match status" value="1"/>
</dbReference>
<dbReference type="EMBL" id="JALNTZ010003839">
    <property type="protein sequence ID" value="KAJ3615875.1"/>
    <property type="molecule type" value="Genomic_DNA"/>
</dbReference>
<feature type="active site" description="Glycyl thioester intermediate" evidence="7">
    <location>
        <position position="198"/>
    </location>
</feature>
<reference evidence="9" key="1">
    <citation type="journal article" date="2023" name="G3 (Bethesda)">
        <title>Whole genome assemblies of Zophobas morio and Tenebrio molitor.</title>
        <authorList>
            <person name="Kaur S."/>
            <person name="Stinson S.A."/>
            <person name="diCenzo G.C."/>
        </authorList>
    </citation>
    <scope>NUCLEOTIDE SEQUENCE</scope>
    <source>
        <strain evidence="9">QUZm001</strain>
    </source>
</reference>
<evidence type="ECO:0000313" key="9">
    <source>
        <dbReference type="EMBL" id="KAJ3615875.1"/>
    </source>
</evidence>
<dbReference type="PANTHER" id="PTHR11254">
    <property type="entry name" value="HECT DOMAIN UBIQUITIN-PROTEIN LIGASE"/>
    <property type="match status" value="1"/>
</dbReference>
<keyword evidence="6 7" id="KW-0833">Ubl conjugation pathway</keyword>
<dbReference type="Gene3D" id="3.90.1750.10">
    <property type="entry name" value="Hect, E3 ligase catalytic domains"/>
    <property type="match status" value="1"/>
</dbReference>
<keyword evidence="10" id="KW-1185">Reference proteome</keyword>
<comment type="pathway">
    <text evidence="2">Protein modification; protein ubiquitination.</text>
</comment>
<accession>A0AA38HI31</accession>
<gene>
    <name evidence="9" type="ORF">Zmor_012234</name>
</gene>
<evidence type="ECO:0000256" key="3">
    <source>
        <dbReference type="ARBA" id="ARBA00012485"/>
    </source>
</evidence>
<dbReference type="GO" id="GO:0016567">
    <property type="term" value="P:protein ubiquitination"/>
    <property type="evidence" value="ECO:0007669"/>
    <property type="project" value="TreeGrafter"/>
</dbReference>
<name>A0AA38HI31_9CUCU</name>
<dbReference type="EC" id="2.3.2.26" evidence="3"/>
<evidence type="ECO:0000256" key="1">
    <source>
        <dbReference type="ARBA" id="ARBA00000885"/>
    </source>
</evidence>
<dbReference type="PROSITE" id="PS50237">
    <property type="entry name" value="HECT"/>
    <property type="match status" value="1"/>
</dbReference>
<comment type="caution">
    <text evidence="9">The sequence shown here is derived from an EMBL/GenBank/DDBJ whole genome shotgun (WGS) entry which is preliminary data.</text>
</comment>
<dbReference type="InterPro" id="IPR000569">
    <property type="entry name" value="HECT_dom"/>
</dbReference>
<dbReference type="Gene3D" id="3.30.2410.10">
    <property type="entry name" value="Hect, E3 ligase catalytic domain"/>
    <property type="match status" value="1"/>
</dbReference>
<organism evidence="9 10">
    <name type="scientific">Zophobas morio</name>
    <dbReference type="NCBI Taxonomy" id="2755281"/>
    <lineage>
        <taxon>Eukaryota</taxon>
        <taxon>Metazoa</taxon>
        <taxon>Ecdysozoa</taxon>
        <taxon>Arthropoda</taxon>
        <taxon>Hexapoda</taxon>
        <taxon>Insecta</taxon>
        <taxon>Pterygota</taxon>
        <taxon>Neoptera</taxon>
        <taxon>Endopterygota</taxon>
        <taxon>Coleoptera</taxon>
        <taxon>Polyphaga</taxon>
        <taxon>Cucujiformia</taxon>
        <taxon>Tenebrionidae</taxon>
        <taxon>Zophobas</taxon>
    </lineage>
</organism>
<dbReference type="SUPFAM" id="SSF56204">
    <property type="entry name" value="Hect, E3 ligase catalytic domain"/>
    <property type="match status" value="1"/>
</dbReference>
<dbReference type="AlphaFoldDB" id="A0AA38HI31"/>
<dbReference type="InterPro" id="IPR050409">
    <property type="entry name" value="E3_ubiq-protein_ligase"/>
</dbReference>
<dbReference type="Pfam" id="PF00632">
    <property type="entry name" value="HECT"/>
    <property type="match status" value="1"/>
</dbReference>
<dbReference type="FunFam" id="3.30.2160.10:FF:000001">
    <property type="entry name" value="E3 ubiquitin-protein ligase NEDD4-like"/>
    <property type="match status" value="1"/>
</dbReference>
<evidence type="ECO:0000313" key="10">
    <source>
        <dbReference type="Proteomes" id="UP001168821"/>
    </source>
</evidence>
<dbReference type="InterPro" id="IPR035983">
    <property type="entry name" value="Hect_E3_ubiquitin_ligase"/>
</dbReference>
<protein>
    <recommendedName>
        <fullName evidence="3">HECT-type E3 ubiquitin transferase</fullName>
        <ecNumber evidence="3">2.3.2.26</ecNumber>
    </recommendedName>
</protein>
<feature type="domain" description="HECT" evidence="8">
    <location>
        <begin position="14"/>
        <end position="230"/>
    </location>
</feature>
<sequence>MTRSIVDNQSRSCSLKWILENDVTHMLDLTFTVTQEKFGELKEVELVENGANILVTEDNKKKYVELLVEWRFHNSVQEQMDAFNCGFFSIVPRYLVQIFDEKELELLLGGIAEIDVEDWKRYTEYRGGYSSEHQVVLWFWSVVEDFDNEMRARLLQFVTGTSRMPVNGFRELHGNNGPQRFCLERAATNDGLCRAHTCFNRLNLPEYPSLEKLRERLLFSIDNTTGFLQE</sequence>
<dbReference type="Proteomes" id="UP001168821">
    <property type="component" value="Unassembled WGS sequence"/>
</dbReference>
<dbReference type="GO" id="GO:0061630">
    <property type="term" value="F:ubiquitin protein ligase activity"/>
    <property type="evidence" value="ECO:0007669"/>
    <property type="project" value="UniProtKB-EC"/>
</dbReference>
<dbReference type="FunFam" id="3.30.2410.10:FF:000002">
    <property type="entry name" value="E3 ubiquitin-protein ligase HECW2"/>
    <property type="match status" value="1"/>
</dbReference>
<comment type="catalytic activity">
    <reaction evidence="1">
        <text>S-ubiquitinyl-[E2 ubiquitin-conjugating enzyme]-L-cysteine + [acceptor protein]-L-lysine = [E2 ubiquitin-conjugating enzyme]-L-cysteine + N(6)-ubiquitinyl-[acceptor protein]-L-lysine.</text>
        <dbReference type="EC" id="2.3.2.26"/>
    </reaction>
</comment>
<dbReference type="Gene3D" id="3.30.2160.10">
    <property type="entry name" value="Hect, E3 ligase catalytic domain"/>
    <property type="match status" value="1"/>
</dbReference>
<evidence type="ECO:0000259" key="8">
    <source>
        <dbReference type="PROSITE" id="PS50237"/>
    </source>
</evidence>
<dbReference type="GO" id="GO:0006511">
    <property type="term" value="P:ubiquitin-dependent protein catabolic process"/>
    <property type="evidence" value="ECO:0007669"/>
    <property type="project" value="TreeGrafter"/>
</dbReference>
<keyword evidence="4" id="KW-0808">Transferase</keyword>
<dbReference type="GO" id="GO:0009966">
    <property type="term" value="P:regulation of signal transduction"/>
    <property type="evidence" value="ECO:0007669"/>
    <property type="project" value="UniProtKB-ARBA"/>
</dbReference>
<keyword evidence="5" id="KW-0677">Repeat</keyword>
<dbReference type="GO" id="GO:0005737">
    <property type="term" value="C:cytoplasm"/>
    <property type="evidence" value="ECO:0007669"/>
    <property type="project" value="TreeGrafter"/>
</dbReference>
<evidence type="ECO:0000256" key="6">
    <source>
        <dbReference type="ARBA" id="ARBA00022786"/>
    </source>
</evidence>
<evidence type="ECO:0000256" key="5">
    <source>
        <dbReference type="ARBA" id="ARBA00022737"/>
    </source>
</evidence>